<dbReference type="RefSeq" id="WP_274683273.1">
    <property type="nucleotide sequence ID" value="NZ_JAKNBA010000016.1"/>
</dbReference>
<accession>A0A9X4IQ29</accession>
<gene>
    <name evidence="1" type="ORF">L9W94_10610</name>
</gene>
<proteinExistence type="predicted"/>
<dbReference type="Proteomes" id="UP001140979">
    <property type="component" value="Unassembled WGS sequence"/>
</dbReference>
<comment type="caution">
    <text evidence="1">The sequence shown here is derived from an EMBL/GenBank/DDBJ whole genome shotgun (WGS) entry which is preliminary data.</text>
</comment>
<evidence type="ECO:0000313" key="1">
    <source>
        <dbReference type="EMBL" id="MDE1242592.1"/>
    </source>
</evidence>
<organism evidence="1 2">
    <name type="scientific">Vibrio aestuarianus</name>
    <dbReference type="NCBI Taxonomy" id="28171"/>
    <lineage>
        <taxon>Bacteria</taxon>
        <taxon>Pseudomonadati</taxon>
        <taxon>Pseudomonadota</taxon>
        <taxon>Gammaproteobacteria</taxon>
        <taxon>Vibrionales</taxon>
        <taxon>Vibrionaceae</taxon>
        <taxon>Vibrio</taxon>
    </lineage>
</organism>
<protein>
    <submittedName>
        <fullName evidence="1">TniQ family protein</fullName>
    </submittedName>
</protein>
<dbReference type="EMBL" id="JAKNBA010000016">
    <property type="protein sequence ID" value="MDE1242592.1"/>
    <property type="molecule type" value="Genomic_DNA"/>
</dbReference>
<reference evidence="1" key="1">
    <citation type="submission" date="2022-02" db="EMBL/GenBank/DDBJ databases">
        <title>Emergence and expansion in Europe of a Vibrio aestuarianus clonal complex pathogenic for oysters.</title>
        <authorList>
            <person name="Mesnil A."/>
            <person name="Travers M.-A."/>
        </authorList>
    </citation>
    <scope>NUCLEOTIDE SEQUENCE</scope>
    <source>
        <strain evidence="1">19_064_11T1</strain>
    </source>
</reference>
<evidence type="ECO:0000313" key="2">
    <source>
        <dbReference type="Proteomes" id="UP001140979"/>
    </source>
</evidence>
<dbReference type="AlphaFoldDB" id="A0A9X4IQ29"/>
<name>A0A9X4IQ29_9VIBR</name>
<sequence>MSNDFDFEVAELLRKQVPNDESTHSTLLRKLLAYDPNIKPIGVISNSGLWMDAPFVQKEYQHLFYRYPDHVLLEIVDMGLSVNGEDNSLFDNPAYYTYRIKSTFFSERSTRQRGRASKGVRYCLSCIKESIDTVGYGYFRHFWERSPVCLIHGQPLKILPELGFAKTLKAVKRLLNGKDYKQASDLEVRPKTQRSHTVKLRWNETGRYLFPVKFAPGCLMSVFAEWIHDNYSNFENEKLSSFAQKVTFQYFNYFYLYEFDYRREFASILLLCADLEPEMINSFLKKHVSLVGLELGPRKQGVIREVFAKRSGTDCSTCPEKACALKTHKGTFTVDAGTMTFNELLKNSYTLARVSMQGRPIRATTDSILGAIDVYPEVSERTLLEKIEFQISEVCHT</sequence>